<name>A0A1H1TK22_9PSED</name>
<feature type="transmembrane region" description="Helical" evidence="1">
    <location>
        <begin position="48"/>
        <end position="69"/>
    </location>
</feature>
<organism evidence="2 3">
    <name type="scientific">Pseudomonas lini</name>
    <dbReference type="NCBI Taxonomy" id="163011"/>
    <lineage>
        <taxon>Bacteria</taxon>
        <taxon>Pseudomonadati</taxon>
        <taxon>Pseudomonadota</taxon>
        <taxon>Gammaproteobacteria</taxon>
        <taxon>Pseudomonadales</taxon>
        <taxon>Pseudomonadaceae</taxon>
        <taxon>Pseudomonas</taxon>
    </lineage>
</organism>
<evidence type="ECO:0000313" key="3">
    <source>
        <dbReference type="Proteomes" id="UP000182814"/>
    </source>
</evidence>
<gene>
    <name evidence="2" type="ORF">SAMN04490191_1841</name>
</gene>
<evidence type="ECO:0000313" key="2">
    <source>
        <dbReference type="EMBL" id="SDS60558.1"/>
    </source>
</evidence>
<keyword evidence="3" id="KW-1185">Reference proteome</keyword>
<sequence length="73" mass="8007">MQTLTCLWNESGYTGMDFEGADQPACQNSAIVLLKSTVIYDSYPGYGLAYLMSVTTYWAGLQVLAPLLLSTYP</sequence>
<dbReference type="AlphaFoldDB" id="A0A1H1TK22"/>
<dbReference type="Proteomes" id="UP000182814">
    <property type="component" value="Chromosome I"/>
</dbReference>
<protein>
    <submittedName>
        <fullName evidence="2">Uncharacterized protein</fullName>
    </submittedName>
</protein>
<keyword evidence="1" id="KW-0812">Transmembrane</keyword>
<keyword evidence="1" id="KW-0472">Membrane</keyword>
<keyword evidence="1" id="KW-1133">Transmembrane helix</keyword>
<reference evidence="3" key="1">
    <citation type="submission" date="2016-10" db="EMBL/GenBank/DDBJ databases">
        <authorList>
            <person name="Varghese N."/>
            <person name="Submissions S."/>
        </authorList>
    </citation>
    <scope>NUCLEOTIDE SEQUENCE [LARGE SCALE GENOMIC DNA]</scope>
    <source>
        <strain evidence="3">BS3782</strain>
    </source>
</reference>
<dbReference type="EMBL" id="LT629746">
    <property type="protein sequence ID" value="SDS60558.1"/>
    <property type="molecule type" value="Genomic_DNA"/>
</dbReference>
<evidence type="ECO:0000256" key="1">
    <source>
        <dbReference type="SAM" id="Phobius"/>
    </source>
</evidence>
<accession>A0A1H1TK22</accession>
<proteinExistence type="predicted"/>